<protein>
    <submittedName>
        <fullName evidence="4">Nucleoside hydrolase</fullName>
    </submittedName>
</protein>
<dbReference type="AlphaFoldDB" id="A0A8J2YQK8"/>
<reference evidence="4" key="2">
    <citation type="submission" date="2020-09" db="EMBL/GenBank/DDBJ databases">
        <authorList>
            <person name="Sun Q."/>
            <person name="Zhou Y."/>
        </authorList>
    </citation>
    <scope>NUCLEOTIDE SEQUENCE</scope>
    <source>
        <strain evidence="4">CGMCC 1.15725</strain>
    </source>
</reference>
<keyword evidence="1 4" id="KW-0378">Hydrolase</keyword>
<dbReference type="SUPFAM" id="SSF53590">
    <property type="entry name" value="Nucleoside hydrolase"/>
    <property type="match status" value="1"/>
</dbReference>
<dbReference type="InterPro" id="IPR036452">
    <property type="entry name" value="Ribo_hydro-like"/>
</dbReference>
<dbReference type="PANTHER" id="PTHR12304">
    <property type="entry name" value="INOSINE-URIDINE PREFERRING NUCLEOSIDE HYDROLASE"/>
    <property type="match status" value="1"/>
</dbReference>
<dbReference type="PANTHER" id="PTHR12304:SF25">
    <property type="entry name" value="INOSINE_URIDINE-PREFERRING NUCLEOSIDE HYDROLASE DOMAIN-CONTAINING PROTEIN"/>
    <property type="match status" value="1"/>
</dbReference>
<evidence type="ECO:0000256" key="2">
    <source>
        <dbReference type="ARBA" id="ARBA00023295"/>
    </source>
</evidence>
<sequence>MRFFARRTALAFLALSFVSMGLVGLVPARADQPMLVIHDNDFVGPGGPDIQPAVMLLGNPAVRVLGFTVVSGDGWEPEETAHLLRFLEIAKRTDIPVVQGAVFPLVNSVERMRAWEQAYGKIPWKGAWNDPKPGENFHPDDPYLVPDNPSGNPTTKPAPGTAAEFLIQQVREHPHQVTILESGPLTNLALAIRLDPEFASLAKELVFMGGLVGNNPLQVTGDADFYSDFNILFDPEAAHIVLTAPWAKIVSVGNVTNQTMMTPELTQRMAAVKTPVTEFLAKYAQKLPMWDELTAAVTVDPSLVTKTVDAYMDIDLEHGMHYGQAHVWPEATRPHQGERKVTIVESVDFDRFYDAFVKAAQFPVKGK</sequence>
<keyword evidence="5" id="KW-1185">Reference proteome</keyword>
<dbReference type="GO" id="GO:0006152">
    <property type="term" value="P:purine nucleoside catabolic process"/>
    <property type="evidence" value="ECO:0007669"/>
    <property type="project" value="TreeGrafter"/>
</dbReference>
<proteinExistence type="predicted"/>
<comment type="caution">
    <text evidence="4">The sequence shown here is derived from an EMBL/GenBank/DDBJ whole genome shotgun (WGS) entry which is preliminary data.</text>
</comment>
<dbReference type="GO" id="GO:0008477">
    <property type="term" value="F:purine nucleosidase activity"/>
    <property type="evidence" value="ECO:0007669"/>
    <property type="project" value="TreeGrafter"/>
</dbReference>
<dbReference type="Proteomes" id="UP000646365">
    <property type="component" value="Unassembled WGS sequence"/>
</dbReference>
<dbReference type="Pfam" id="PF01156">
    <property type="entry name" value="IU_nuc_hydro"/>
    <property type="match status" value="1"/>
</dbReference>
<gene>
    <name evidence="4" type="ORF">GCM10011611_09350</name>
</gene>
<accession>A0A8J2YQK8</accession>
<dbReference type="EMBL" id="BMJQ01000002">
    <property type="protein sequence ID" value="GGF05977.1"/>
    <property type="molecule type" value="Genomic_DNA"/>
</dbReference>
<organism evidence="4 5">
    <name type="scientific">Aliidongia dinghuensis</name>
    <dbReference type="NCBI Taxonomy" id="1867774"/>
    <lineage>
        <taxon>Bacteria</taxon>
        <taxon>Pseudomonadati</taxon>
        <taxon>Pseudomonadota</taxon>
        <taxon>Alphaproteobacteria</taxon>
        <taxon>Rhodospirillales</taxon>
        <taxon>Dongiaceae</taxon>
        <taxon>Aliidongia</taxon>
    </lineage>
</organism>
<dbReference type="GO" id="GO:0005829">
    <property type="term" value="C:cytosol"/>
    <property type="evidence" value="ECO:0007669"/>
    <property type="project" value="TreeGrafter"/>
</dbReference>
<evidence type="ECO:0000313" key="5">
    <source>
        <dbReference type="Proteomes" id="UP000646365"/>
    </source>
</evidence>
<reference evidence="4" key="1">
    <citation type="journal article" date="2014" name="Int. J. Syst. Evol. Microbiol.">
        <title>Complete genome sequence of Corynebacterium casei LMG S-19264T (=DSM 44701T), isolated from a smear-ripened cheese.</title>
        <authorList>
            <consortium name="US DOE Joint Genome Institute (JGI-PGF)"/>
            <person name="Walter F."/>
            <person name="Albersmeier A."/>
            <person name="Kalinowski J."/>
            <person name="Ruckert C."/>
        </authorList>
    </citation>
    <scope>NUCLEOTIDE SEQUENCE</scope>
    <source>
        <strain evidence="4">CGMCC 1.15725</strain>
    </source>
</reference>
<feature type="domain" description="Inosine/uridine-preferring nucleoside hydrolase" evidence="3">
    <location>
        <begin position="36"/>
        <end position="354"/>
    </location>
</feature>
<dbReference type="InterPro" id="IPR001910">
    <property type="entry name" value="Inosine/uridine_hydrolase_dom"/>
</dbReference>
<dbReference type="InterPro" id="IPR023186">
    <property type="entry name" value="IUNH"/>
</dbReference>
<evidence type="ECO:0000313" key="4">
    <source>
        <dbReference type="EMBL" id="GGF05977.1"/>
    </source>
</evidence>
<evidence type="ECO:0000256" key="1">
    <source>
        <dbReference type="ARBA" id="ARBA00022801"/>
    </source>
</evidence>
<evidence type="ECO:0000259" key="3">
    <source>
        <dbReference type="Pfam" id="PF01156"/>
    </source>
</evidence>
<keyword evidence="2" id="KW-0326">Glycosidase</keyword>
<dbReference type="RefSeq" id="WP_189043002.1">
    <property type="nucleotide sequence ID" value="NZ_BMJQ01000002.1"/>
</dbReference>
<name>A0A8J2YQK8_9PROT</name>
<dbReference type="Gene3D" id="3.90.245.10">
    <property type="entry name" value="Ribonucleoside hydrolase-like"/>
    <property type="match status" value="1"/>
</dbReference>